<feature type="transmembrane region" description="Helical" evidence="1">
    <location>
        <begin position="189"/>
        <end position="207"/>
    </location>
</feature>
<name>A0A815F3H6_ADIRI</name>
<keyword evidence="1" id="KW-0812">Transmembrane</keyword>
<comment type="caution">
    <text evidence="2">The sequence shown here is derived from an EMBL/GenBank/DDBJ whole genome shotgun (WGS) entry which is preliminary data.</text>
</comment>
<dbReference type="EMBL" id="CAJNOJ010000233">
    <property type="protein sequence ID" value="CAF1319809.1"/>
    <property type="molecule type" value="Genomic_DNA"/>
</dbReference>
<reference evidence="2" key="1">
    <citation type="submission" date="2021-02" db="EMBL/GenBank/DDBJ databases">
        <authorList>
            <person name="Nowell W R."/>
        </authorList>
    </citation>
    <scope>NUCLEOTIDE SEQUENCE</scope>
</reference>
<evidence type="ECO:0000313" key="3">
    <source>
        <dbReference type="Proteomes" id="UP000663852"/>
    </source>
</evidence>
<keyword evidence="1" id="KW-1133">Transmembrane helix</keyword>
<gene>
    <name evidence="2" type="ORF">EDS130_LOCUS31603</name>
</gene>
<accession>A0A815F3H6</accession>
<proteinExistence type="predicted"/>
<evidence type="ECO:0000313" key="2">
    <source>
        <dbReference type="EMBL" id="CAF1319809.1"/>
    </source>
</evidence>
<dbReference type="AlphaFoldDB" id="A0A815F3H6"/>
<evidence type="ECO:0000256" key="1">
    <source>
        <dbReference type="SAM" id="Phobius"/>
    </source>
</evidence>
<organism evidence="2 3">
    <name type="scientific">Adineta ricciae</name>
    <name type="common">Rotifer</name>
    <dbReference type="NCBI Taxonomy" id="249248"/>
    <lineage>
        <taxon>Eukaryota</taxon>
        <taxon>Metazoa</taxon>
        <taxon>Spiralia</taxon>
        <taxon>Gnathifera</taxon>
        <taxon>Rotifera</taxon>
        <taxon>Eurotatoria</taxon>
        <taxon>Bdelloidea</taxon>
        <taxon>Adinetida</taxon>
        <taxon>Adinetidae</taxon>
        <taxon>Adineta</taxon>
    </lineage>
</organism>
<protein>
    <submittedName>
        <fullName evidence="2">Uncharacterized protein</fullName>
    </submittedName>
</protein>
<keyword evidence="1" id="KW-0472">Membrane</keyword>
<dbReference type="Proteomes" id="UP000663852">
    <property type="component" value="Unassembled WGS sequence"/>
</dbReference>
<sequence length="320" mass="37098">MERVLSSVDHVQVREDEGVYQHMYSFPNAIELTLRDSLASAPQLFTIGLNRILSLQRIKTLTVKSNPFYFKTMLDLLFSAPNVQTLTVETITSYKEDRRFIEQYQIFQILSKRNRVTNVTVKQKRAFDVYELFVKLFPRVENLSIHILIKDMKSILQLLSKDNARHLLLICFNPANPTITRCELLTTRLYLILLLICVGVLTAYTSFSVRSKSEFVLTPTYSQYQKLQRQTSLSAMWKFIRSFCQNAHRIIEANALLTASGNNYVLRVVYDNQSTDPNPDFYAAIHRNQFIQNNSKKACVCENDRSCPLPANIYLFDITH</sequence>